<dbReference type="EMBL" id="CP163439">
    <property type="protein sequence ID" value="XDQ31917.1"/>
    <property type="molecule type" value="Genomic_DNA"/>
</dbReference>
<dbReference type="PANTHER" id="PTHR37836:SF2">
    <property type="entry name" value="DUF4038 DOMAIN-CONTAINING PROTEIN"/>
    <property type="match status" value="1"/>
</dbReference>
<dbReference type="SUPFAM" id="SSF51445">
    <property type="entry name" value="(Trans)glycosidases"/>
    <property type="match status" value="1"/>
</dbReference>
<dbReference type="AlphaFoldDB" id="A0AB39PMU4"/>
<dbReference type="GO" id="GO:0005975">
    <property type="term" value="P:carbohydrate metabolic process"/>
    <property type="evidence" value="ECO:0007669"/>
    <property type="project" value="UniProtKB-ARBA"/>
</dbReference>
<dbReference type="Gene3D" id="2.60.40.10">
    <property type="entry name" value="Immunoglobulins"/>
    <property type="match status" value="1"/>
</dbReference>
<reference evidence="4" key="1">
    <citation type="submission" date="2024-07" db="EMBL/GenBank/DDBJ databases">
        <authorList>
            <person name="Yu S.T."/>
        </authorList>
    </citation>
    <scope>NUCLEOTIDE SEQUENCE</scope>
    <source>
        <strain evidence="4">R28</strain>
    </source>
</reference>
<dbReference type="InterPro" id="IPR013783">
    <property type="entry name" value="Ig-like_fold"/>
</dbReference>
<dbReference type="Pfam" id="PF13204">
    <property type="entry name" value="Apiosidase"/>
    <property type="match status" value="1"/>
</dbReference>
<accession>A0AB39PMU4</accession>
<name>A0AB39PMU4_9ACTN</name>
<evidence type="ECO:0000259" key="1">
    <source>
        <dbReference type="Pfam" id="PF13204"/>
    </source>
</evidence>
<proteinExistence type="predicted"/>
<protein>
    <submittedName>
        <fullName evidence="4">DUF5605 domain-containing protein</fullName>
    </submittedName>
</protein>
<sequence>MDHHVETTARIRHDEHCARWDVFEIELDGPSHGNPFTDVELGATFSDGQRELRVGGFYDGDGTYRIRFMPDIEGSWTFVTSSTARSLDGLSGDFLTGPAAPGLHGPVRVAERHHFAYADGTRYLPIGTTAYAWTHQVERLRAATRRTLAASGFTKVRMCLLPKAYAYNTDEPELYPFPGSVAAGWDTTRFDPRFFRRFEEEVRALRELGIEADVVLFHPYDRWGFAQLGRDADDRLTRYAVRRLSALSNVWWSMANEYDLVEAKSEADWERLAGIVAEEDPLGHLTSIHNCGPFYDYAKPWITHCSIQRVDVYRTAENTDTWREQWGKPIVIDECGYEGDIDQGWGNLTGEELVRRCWEGAVRGGYVQHGETYLNDAEELWWSKGGELAGTSPERIAFLHRIIRESPTSVFDPLPSDWDAPRGGVQDACELIYFGFNRPRFRDISVPANGRYAIDVIDTWAMTIDRVGVTADSSARVELPGHPYMAVRLTRLPDDADTGESGEAPSVLT</sequence>
<dbReference type="Gene3D" id="3.20.20.80">
    <property type="entry name" value="Glycosidases"/>
    <property type="match status" value="1"/>
</dbReference>
<feature type="domain" description="Apiosidase-like catalytic" evidence="1">
    <location>
        <begin position="111"/>
        <end position="373"/>
    </location>
</feature>
<evidence type="ECO:0000259" key="3">
    <source>
        <dbReference type="Pfam" id="PF18310"/>
    </source>
</evidence>
<dbReference type="RefSeq" id="WP_369166408.1">
    <property type="nucleotide sequence ID" value="NZ_CP163439.1"/>
</dbReference>
<dbReference type="Pfam" id="PF18310">
    <property type="entry name" value="DUF5605"/>
    <property type="match status" value="1"/>
</dbReference>
<feature type="domain" description="DUF5060" evidence="2">
    <location>
        <begin position="18"/>
        <end position="82"/>
    </location>
</feature>
<evidence type="ECO:0000259" key="2">
    <source>
        <dbReference type="Pfam" id="PF16586"/>
    </source>
</evidence>
<dbReference type="InterPro" id="IPR041239">
    <property type="entry name" value="DUF5605"/>
</dbReference>
<dbReference type="InterPro" id="IPR032260">
    <property type="entry name" value="DUF5060"/>
</dbReference>
<dbReference type="PANTHER" id="PTHR37836">
    <property type="entry name" value="LMO1036 PROTEIN"/>
    <property type="match status" value="1"/>
</dbReference>
<evidence type="ECO:0000313" key="4">
    <source>
        <dbReference type="EMBL" id="XDQ31917.1"/>
    </source>
</evidence>
<organism evidence="4">
    <name type="scientific">Streptomyces sp. R28</name>
    <dbReference type="NCBI Taxonomy" id="3238628"/>
    <lineage>
        <taxon>Bacteria</taxon>
        <taxon>Bacillati</taxon>
        <taxon>Actinomycetota</taxon>
        <taxon>Actinomycetes</taxon>
        <taxon>Kitasatosporales</taxon>
        <taxon>Streptomycetaceae</taxon>
        <taxon>Streptomyces</taxon>
    </lineage>
</organism>
<dbReference type="InterPro" id="IPR017853">
    <property type="entry name" value="GH"/>
</dbReference>
<dbReference type="Pfam" id="PF16586">
    <property type="entry name" value="DUF5060"/>
    <property type="match status" value="1"/>
</dbReference>
<dbReference type="InterPro" id="IPR025277">
    <property type="entry name" value="Apiosidase-like_cat_dom"/>
</dbReference>
<gene>
    <name evidence="4" type="ORF">AB5J49_00205</name>
</gene>
<dbReference type="Gene3D" id="2.60.40.3950">
    <property type="match status" value="1"/>
</dbReference>
<feature type="domain" description="DUF5605" evidence="3">
    <location>
        <begin position="418"/>
        <end position="490"/>
    </location>
</feature>